<dbReference type="InterPro" id="IPR018464">
    <property type="entry name" value="CENP-O"/>
</dbReference>
<dbReference type="Pfam" id="PF09496">
    <property type="entry name" value="CENP-O"/>
    <property type="match status" value="1"/>
</dbReference>
<dbReference type="EMBL" id="CM026424">
    <property type="protein sequence ID" value="KAG0580561.1"/>
    <property type="molecule type" value="Genomic_DNA"/>
</dbReference>
<feature type="region of interest" description="Disordered" evidence="7">
    <location>
        <begin position="1"/>
        <end position="63"/>
    </location>
</feature>
<feature type="compositionally biased region" description="Basic and acidic residues" evidence="7">
    <location>
        <begin position="1"/>
        <end position="15"/>
    </location>
</feature>
<proteinExistence type="inferred from homology"/>
<evidence type="ECO:0000256" key="5">
    <source>
        <dbReference type="ARBA" id="ARBA00023242"/>
    </source>
</evidence>
<sequence>MGEEKEKRKVGERRSAQRIKRVLADTTPKHLEQLTKQARALAGDDGEGEGDGDGEDSSMDAVRRKLGHLHKRHASLREKLTNPSPPQKSLVVRMQEEFEKGIEGRRLEGEEWNDSVIKELQERLYSGDAAVSAQDDREANGEPQIGDRQGGEENMTVLVNRKVIRGAKGGHIVIRFDTAFGAKNFESYYCVLKSNSSMDKLYVVEHSIPFFLPVRELEKQHLSNSPKRFIDHMGDVLQAYVSRREQVIELKKLKGDLIGELYHSLSYTLIEIMLKEPQCQVGLSLAYHNSDSELPTQSTITAWPLSTDLITQTAAKRPGRAILKNSTAFRLPKAEAFLRTMPLPRGFEEFLADLRDTLGLSSPQLVVAAPQVAIEAPHPATEAAKPVMEAPEPATETQPLSNEAQPMEIEAPVEAPHCLM</sequence>
<feature type="region of interest" description="Disordered" evidence="7">
    <location>
        <begin position="127"/>
        <end position="152"/>
    </location>
</feature>
<dbReference type="Proteomes" id="UP000822688">
    <property type="component" value="Chromosome 4"/>
</dbReference>
<keyword evidence="5" id="KW-0539">Nucleus</keyword>
<evidence type="ECO:0000313" key="8">
    <source>
        <dbReference type="EMBL" id="KAG0580561.1"/>
    </source>
</evidence>
<evidence type="ECO:0000256" key="6">
    <source>
        <dbReference type="ARBA" id="ARBA00023328"/>
    </source>
</evidence>
<protein>
    <recommendedName>
        <fullName evidence="10">Centromere protein O</fullName>
    </recommendedName>
</protein>
<evidence type="ECO:0000313" key="9">
    <source>
        <dbReference type="Proteomes" id="UP000822688"/>
    </source>
</evidence>
<dbReference type="CDD" id="cd23836">
    <property type="entry name" value="DRWD-C_CENP-O"/>
    <property type="match status" value="1"/>
</dbReference>
<dbReference type="PANTHER" id="PTHR14582:SF1">
    <property type="entry name" value="CENTROMERE PROTEIN O"/>
    <property type="match status" value="1"/>
</dbReference>
<name>A0A8T0ICJ4_CERPU</name>
<dbReference type="CDD" id="cd23835">
    <property type="entry name" value="DRWD-N_CENP-O"/>
    <property type="match status" value="1"/>
</dbReference>
<reference evidence="8" key="1">
    <citation type="submission" date="2020-06" db="EMBL/GenBank/DDBJ databases">
        <title>WGS assembly of Ceratodon purpureus strain R40.</title>
        <authorList>
            <person name="Carey S.B."/>
            <person name="Jenkins J."/>
            <person name="Shu S."/>
            <person name="Lovell J.T."/>
            <person name="Sreedasyam A."/>
            <person name="Maumus F."/>
            <person name="Tiley G.P."/>
            <person name="Fernandez-Pozo N."/>
            <person name="Barry K."/>
            <person name="Chen C."/>
            <person name="Wang M."/>
            <person name="Lipzen A."/>
            <person name="Daum C."/>
            <person name="Saski C.A."/>
            <person name="Payton A.C."/>
            <person name="Mcbreen J.C."/>
            <person name="Conrad R.E."/>
            <person name="Kollar L.M."/>
            <person name="Olsson S."/>
            <person name="Huttunen S."/>
            <person name="Landis J.B."/>
            <person name="Wickett N.J."/>
            <person name="Johnson M.G."/>
            <person name="Rensing S.A."/>
            <person name="Grimwood J."/>
            <person name="Schmutz J."/>
            <person name="Mcdaniel S.F."/>
        </authorList>
    </citation>
    <scope>NUCLEOTIDE SEQUENCE</scope>
    <source>
        <strain evidence="8">R40</strain>
    </source>
</reference>
<evidence type="ECO:0008006" key="10">
    <source>
        <dbReference type="Google" id="ProtNLM"/>
    </source>
</evidence>
<keyword evidence="9" id="KW-1185">Reference proteome</keyword>
<comment type="caution">
    <text evidence="8">The sequence shown here is derived from an EMBL/GenBank/DDBJ whole genome shotgun (WGS) entry which is preliminary data.</text>
</comment>
<evidence type="ECO:0000256" key="2">
    <source>
        <dbReference type="ARBA" id="ARBA00004584"/>
    </source>
</evidence>
<dbReference type="GO" id="GO:0005634">
    <property type="term" value="C:nucleus"/>
    <property type="evidence" value="ECO:0007669"/>
    <property type="project" value="UniProtKB-SubCell"/>
</dbReference>
<organism evidence="8 9">
    <name type="scientific">Ceratodon purpureus</name>
    <name type="common">Fire moss</name>
    <name type="synonym">Dicranum purpureum</name>
    <dbReference type="NCBI Taxonomy" id="3225"/>
    <lineage>
        <taxon>Eukaryota</taxon>
        <taxon>Viridiplantae</taxon>
        <taxon>Streptophyta</taxon>
        <taxon>Embryophyta</taxon>
        <taxon>Bryophyta</taxon>
        <taxon>Bryophytina</taxon>
        <taxon>Bryopsida</taxon>
        <taxon>Dicranidae</taxon>
        <taxon>Pseudoditrichales</taxon>
        <taxon>Ditrichaceae</taxon>
        <taxon>Ceratodon</taxon>
    </lineage>
</organism>
<gene>
    <name evidence="8" type="ORF">KC19_4G182500</name>
</gene>
<feature type="compositionally biased region" description="Acidic residues" evidence="7">
    <location>
        <begin position="44"/>
        <end position="58"/>
    </location>
</feature>
<keyword evidence="4" id="KW-0158">Chromosome</keyword>
<dbReference type="GO" id="GO:0031511">
    <property type="term" value="C:Mis6-Sim4 complex"/>
    <property type="evidence" value="ECO:0007669"/>
    <property type="project" value="TreeGrafter"/>
</dbReference>
<keyword evidence="6" id="KW-0137">Centromere</keyword>
<evidence type="ECO:0000256" key="7">
    <source>
        <dbReference type="SAM" id="MobiDB-lite"/>
    </source>
</evidence>
<evidence type="ECO:0000256" key="1">
    <source>
        <dbReference type="ARBA" id="ARBA00004123"/>
    </source>
</evidence>
<comment type="subcellular location">
    <subcellularLocation>
        <location evidence="2">Chromosome</location>
        <location evidence="2">Centromere</location>
    </subcellularLocation>
    <subcellularLocation>
        <location evidence="1">Nucleus</location>
    </subcellularLocation>
</comment>
<evidence type="ECO:0000256" key="4">
    <source>
        <dbReference type="ARBA" id="ARBA00022454"/>
    </source>
</evidence>
<evidence type="ECO:0000256" key="3">
    <source>
        <dbReference type="ARBA" id="ARBA00007321"/>
    </source>
</evidence>
<dbReference type="PANTHER" id="PTHR14582">
    <property type="entry name" value="INNER KINETOCHORE SUBUNIT MAL2"/>
    <property type="match status" value="1"/>
</dbReference>
<comment type="similarity">
    <text evidence="3">Belongs to the CENP-O/MCM21 family.</text>
</comment>
<dbReference type="AlphaFoldDB" id="A0A8T0ICJ4"/>
<accession>A0A8T0ICJ4</accession>